<feature type="transmembrane region" description="Helical" evidence="1">
    <location>
        <begin position="208"/>
        <end position="225"/>
    </location>
</feature>
<reference evidence="3" key="1">
    <citation type="submission" date="2015-07" db="EMBL/GenBank/DDBJ databases">
        <title>Complete Genome of Thermincola ferriacetica strain Z-0001T.</title>
        <authorList>
            <person name="Lusk B."/>
            <person name="Badalamenti J.P."/>
            <person name="Parameswaran P."/>
            <person name="Bond D.R."/>
            <person name="Torres C.I."/>
        </authorList>
    </citation>
    <scope>NUCLEOTIDE SEQUENCE [LARGE SCALE GENOMIC DNA]</scope>
    <source>
        <strain evidence="3">Z-0001</strain>
    </source>
</reference>
<feature type="transmembrane region" description="Helical" evidence="1">
    <location>
        <begin position="183"/>
        <end position="202"/>
    </location>
</feature>
<evidence type="ECO:0000313" key="3">
    <source>
        <dbReference type="Proteomes" id="UP000037175"/>
    </source>
</evidence>
<keyword evidence="1" id="KW-0472">Membrane</keyword>
<protein>
    <submittedName>
        <fullName evidence="2">Metal dependent phosphohydrolase</fullName>
    </submittedName>
</protein>
<dbReference type="GO" id="GO:0016787">
    <property type="term" value="F:hydrolase activity"/>
    <property type="evidence" value="ECO:0007669"/>
    <property type="project" value="UniProtKB-KW"/>
</dbReference>
<organism evidence="2 3">
    <name type="scientific">Thermincola ferriacetica</name>
    <dbReference type="NCBI Taxonomy" id="281456"/>
    <lineage>
        <taxon>Bacteria</taxon>
        <taxon>Bacillati</taxon>
        <taxon>Bacillota</taxon>
        <taxon>Clostridia</taxon>
        <taxon>Eubacteriales</taxon>
        <taxon>Thermincolaceae</taxon>
        <taxon>Thermincola</taxon>
    </lineage>
</organism>
<evidence type="ECO:0000256" key="1">
    <source>
        <dbReference type="SAM" id="Phobius"/>
    </source>
</evidence>
<feature type="transmembrane region" description="Helical" evidence="1">
    <location>
        <begin position="15"/>
        <end position="32"/>
    </location>
</feature>
<feature type="transmembrane region" description="Helical" evidence="1">
    <location>
        <begin position="109"/>
        <end position="131"/>
    </location>
</feature>
<feature type="transmembrane region" description="Helical" evidence="1">
    <location>
        <begin position="44"/>
        <end position="63"/>
    </location>
</feature>
<comment type="caution">
    <text evidence="2">The sequence shown here is derived from an EMBL/GenBank/DDBJ whole genome shotgun (WGS) entry which is preliminary data.</text>
</comment>
<evidence type="ECO:0000313" key="2">
    <source>
        <dbReference type="EMBL" id="KNZ70121.1"/>
    </source>
</evidence>
<sequence>MMVSLKPVQLILDKVYKILIIVGGFTLLFLFGNQEVILHSWTDLSLFVVLLLISNAFRIRLSVNIEYSLAFIIELVVIQLFGMSVAILTTFMTVFLVNTVKLAIERKWPFYNSLFNAALSTCTVAAAGLAYNLATDTIFGFIAATMAYFITDITLLAVVQYAGRKRKIPFKDEWLEIGKEISLNFFVLAPLAYLIPYIFNSVETQNRLFFVLLFFVPVMLVNYAFRLYTNIRQSYLNTVKTLVAVIEVKDPHVR</sequence>
<feature type="transmembrane region" description="Helical" evidence="1">
    <location>
        <begin position="69"/>
        <end position="97"/>
    </location>
</feature>
<dbReference type="EMBL" id="LGTE01000006">
    <property type="protein sequence ID" value="KNZ70121.1"/>
    <property type="molecule type" value="Genomic_DNA"/>
</dbReference>
<accession>A0A0L6W3S8</accession>
<feature type="transmembrane region" description="Helical" evidence="1">
    <location>
        <begin position="137"/>
        <end position="162"/>
    </location>
</feature>
<name>A0A0L6W3S8_9FIRM</name>
<dbReference type="Proteomes" id="UP000037175">
    <property type="component" value="Unassembled WGS sequence"/>
</dbReference>
<gene>
    <name evidence="2" type="ORF">Tfer_1263</name>
</gene>
<proteinExistence type="predicted"/>
<keyword evidence="1" id="KW-1133">Transmembrane helix</keyword>
<keyword evidence="2" id="KW-0378">Hydrolase</keyword>
<keyword evidence="3" id="KW-1185">Reference proteome</keyword>
<keyword evidence="1" id="KW-0812">Transmembrane</keyword>
<dbReference type="AlphaFoldDB" id="A0A0L6W3S8"/>